<proteinExistence type="predicted"/>
<evidence type="ECO:0000313" key="1">
    <source>
        <dbReference type="EMBL" id="SBS06712.1"/>
    </source>
</evidence>
<dbReference type="EMBL" id="HAEI01009056">
    <property type="protein sequence ID" value="SBS06712.1"/>
    <property type="molecule type" value="Transcribed_RNA"/>
</dbReference>
<protein>
    <submittedName>
        <fullName evidence="1">Uncharacterized protein</fullName>
    </submittedName>
</protein>
<reference evidence="1" key="2">
    <citation type="submission" date="2016-06" db="EMBL/GenBank/DDBJ databases">
        <title>The genome of a short-lived fish provides insights into sex chromosome evolution and the genetic control of aging.</title>
        <authorList>
            <person name="Reichwald K."/>
            <person name="Felder M."/>
            <person name="Petzold A."/>
            <person name="Koch P."/>
            <person name="Groth M."/>
            <person name="Platzer M."/>
        </authorList>
    </citation>
    <scope>NUCLEOTIDE SEQUENCE</scope>
    <source>
        <tissue evidence="1">Brain</tissue>
    </source>
</reference>
<sequence length="101" mass="11305">MAAGSAWTSMKVIAGHGSEAQYTTICLDTFNTDRELANALNSFYCRFDALDFSREREILREKSSWSGQANLKQKETLNRIAKWSGRLLGKPVKCGTAVQWA</sequence>
<reference evidence="1" key="1">
    <citation type="submission" date="2016-05" db="EMBL/GenBank/DDBJ databases">
        <authorList>
            <person name="Lavstsen T."/>
            <person name="Jespersen J.S."/>
        </authorList>
    </citation>
    <scope>NUCLEOTIDE SEQUENCE</scope>
    <source>
        <tissue evidence="1">Brain</tissue>
    </source>
</reference>
<accession>A0A1A8RLX7</accession>
<dbReference type="AlphaFoldDB" id="A0A1A8RLX7"/>
<gene>
    <name evidence="1" type="primary">CR392001.1</name>
</gene>
<name>A0A1A8RLX7_9TELE</name>
<organism evidence="1">
    <name type="scientific">Nothobranchius rachovii</name>
    <name type="common">bluefin notho</name>
    <dbReference type="NCBI Taxonomy" id="451742"/>
    <lineage>
        <taxon>Eukaryota</taxon>
        <taxon>Metazoa</taxon>
        <taxon>Chordata</taxon>
        <taxon>Craniata</taxon>
        <taxon>Vertebrata</taxon>
        <taxon>Euteleostomi</taxon>
        <taxon>Actinopterygii</taxon>
        <taxon>Neopterygii</taxon>
        <taxon>Teleostei</taxon>
        <taxon>Neoteleostei</taxon>
        <taxon>Acanthomorphata</taxon>
        <taxon>Ovalentaria</taxon>
        <taxon>Atherinomorphae</taxon>
        <taxon>Cyprinodontiformes</taxon>
        <taxon>Nothobranchiidae</taxon>
        <taxon>Nothobranchius</taxon>
    </lineage>
</organism>
<feature type="non-terminal residue" evidence="1">
    <location>
        <position position="101"/>
    </location>
</feature>